<sequence>MEEINWLRVFAGLLLVLFIPGYTLIQAMFPRKGELDEEFDTLYRVTLGMAMSICIVIIVGFILGNPALGNAPSWGNSDDDKGYFQTFFVTASLLSLSILFFAAGWYRGAYPWTANIHPSLARAPPGIRIESELAVAGKYIPAELIELQGLKHDRDNVKRKLEEVESRKRSGSSVMKKYYERKEKTLLADLADIDSKMADLDQDLNRPGEGEGLSGDVVQEDSLDASDEEE</sequence>
<evidence type="ECO:0000259" key="3">
    <source>
        <dbReference type="Pfam" id="PF07760"/>
    </source>
</evidence>
<feature type="transmembrane region" description="Helical" evidence="2">
    <location>
        <begin position="83"/>
        <end position="106"/>
    </location>
</feature>
<organism evidence="4 5">
    <name type="scientific">Marine Group III euryarchaeote CG-Epi1</name>
    <dbReference type="NCBI Taxonomy" id="1888995"/>
    <lineage>
        <taxon>Archaea</taxon>
        <taxon>Methanobacteriati</taxon>
        <taxon>Thermoplasmatota</taxon>
        <taxon>Thermoplasmata</taxon>
        <taxon>Candidatus Thermoprofundales</taxon>
    </lineage>
</organism>
<feature type="transmembrane region" description="Helical" evidence="2">
    <location>
        <begin position="6"/>
        <end position="29"/>
    </location>
</feature>
<evidence type="ECO:0000313" key="4">
    <source>
        <dbReference type="EMBL" id="OIR20200.1"/>
    </source>
</evidence>
<protein>
    <recommendedName>
        <fullName evidence="3">DUF1616 domain-containing protein</fullName>
    </recommendedName>
</protein>
<feature type="transmembrane region" description="Helical" evidence="2">
    <location>
        <begin position="41"/>
        <end position="63"/>
    </location>
</feature>
<reference evidence="4 5" key="1">
    <citation type="submission" date="2016-08" db="EMBL/GenBank/DDBJ databases">
        <title>New Insights into Marine Group III Euryarchaeota, from dark to light.</title>
        <authorList>
            <person name="Haro-Moreno J.M."/>
            <person name="Rodriguez-Valera F."/>
            <person name="Lopez-Garcia P."/>
            <person name="Moreira D."/>
            <person name="Martin-Cuadrado A.B."/>
        </authorList>
    </citation>
    <scope>NUCLEOTIDE SEQUENCE [LARGE SCALE GENOMIC DNA]</scope>
    <source>
        <strain evidence="4">CG-Epi1</strain>
    </source>
</reference>
<dbReference type="Pfam" id="PF07760">
    <property type="entry name" value="DUF1616"/>
    <property type="match status" value="1"/>
</dbReference>
<feature type="compositionally biased region" description="Acidic residues" evidence="1">
    <location>
        <begin position="218"/>
        <end position="230"/>
    </location>
</feature>
<comment type="caution">
    <text evidence="4">The sequence shown here is derived from an EMBL/GenBank/DDBJ whole genome shotgun (WGS) entry which is preliminary data.</text>
</comment>
<dbReference type="EMBL" id="MIZA01000013">
    <property type="protein sequence ID" value="OIR20200.1"/>
    <property type="molecule type" value="Genomic_DNA"/>
</dbReference>
<evidence type="ECO:0000256" key="2">
    <source>
        <dbReference type="SAM" id="Phobius"/>
    </source>
</evidence>
<keyword evidence="2" id="KW-0472">Membrane</keyword>
<evidence type="ECO:0000256" key="1">
    <source>
        <dbReference type="SAM" id="MobiDB-lite"/>
    </source>
</evidence>
<dbReference type="InterPro" id="IPR011674">
    <property type="entry name" value="DUF1616"/>
</dbReference>
<accession>A0A1J5TVC3</accession>
<feature type="compositionally biased region" description="Basic and acidic residues" evidence="1">
    <location>
        <begin position="200"/>
        <end position="209"/>
    </location>
</feature>
<dbReference type="STRING" id="1888995.BD935_05070"/>
<dbReference type="Proteomes" id="UP000183080">
    <property type="component" value="Unassembled WGS sequence"/>
</dbReference>
<proteinExistence type="predicted"/>
<dbReference type="AlphaFoldDB" id="A0A1J5TVC3"/>
<evidence type="ECO:0000313" key="5">
    <source>
        <dbReference type="Proteomes" id="UP000183080"/>
    </source>
</evidence>
<keyword evidence="2" id="KW-1133">Transmembrane helix</keyword>
<name>A0A1J5TVC3_9ARCH</name>
<gene>
    <name evidence="4" type="ORF">BD935_05070</name>
</gene>
<feature type="domain" description="DUF1616" evidence="3">
    <location>
        <begin position="6"/>
        <end position="63"/>
    </location>
</feature>
<keyword evidence="2" id="KW-0812">Transmembrane</keyword>
<feature type="region of interest" description="Disordered" evidence="1">
    <location>
        <begin position="200"/>
        <end position="230"/>
    </location>
</feature>